<dbReference type="InterPro" id="IPR000795">
    <property type="entry name" value="T_Tr_GTP-bd_dom"/>
</dbReference>
<evidence type="ECO:0000256" key="4">
    <source>
        <dbReference type="ARBA" id="ARBA00023128"/>
    </source>
</evidence>
<dbReference type="Pfam" id="PF00009">
    <property type="entry name" value="GTP_EFTU"/>
    <property type="match status" value="1"/>
</dbReference>
<evidence type="ECO:0000313" key="9">
    <source>
        <dbReference type="EnsemblMetazoa" id="CPIJ015845-PA"/>
    </source>
</evidence>
<dbReference type="GO" id="GO:0003746">
    <property type="term" value="F:translation elongation factor activity"/>
    <property type="evidence" value="ECO:0007669"/>
    <property type="project" value="UniProtKB-KW"/>
</dbReference>
<dbReference type="GO" id="GO:0003924">
    <property type="term" value="F:GTPase activity"/>
    <property type="evidence" value="ECO:0007669"/>
    <property type="project" value="InterPro"/>
</dbReference>
<dbReference type="InterPro" id="IPR050055">
    <property type="entry name" value="EF-Tu_GTPase"/>
</dbReference>
<dbReference type="STRING" id="7176.B0XAS0"/>
<evidence type="ECO:0000256" key="2">
    <source>
        <dbReference type="ARBA" id="ARBA00022768"/>
    </source>
</evidence>
<evidence type="ECO:0000259" key="7">
    <source>
        <dbReference type="PROSITE" id="PS51722"/>
    </source>
</evidence>
<reference evidence="9" key="2">
    <citation type="submission" date="2020-05" db="UniProtKB">
        <authorList>
            <consortium name="EnsemblMetazoa"/>
        </authorList>
    </citation>
    <scope>IDENTIFICATION</scope>
    <source>
        <strain evidence="9">JHB</strain>
    </source>
</reference>
<dbReference type="GO" id="GO:0005739">
    <property type="term" value="C:mitochondrion"/>
    <property type="evidence" value="ECO:0007669"/>
    <property type="project" value="TreeGrafter"/>
</dbReference>
<dbReference type="EnsemblMetazoa" id="CPIJ015845-RA">
    <property type="protein sequence ID" value="CPIJ015845-PA"/>
    <property type="gene ID" value="CPIJ015845"/>
</dbReference>
<dbReference type="SUPFAM" id="SSF52540">
    <property type="entry name" value="P-loop containing nucleoside triphosphate hydrolases"/>
    <property type="match status" value="1"/>
</dbReference>
<evidence type="ECO:0000313" key="8">
    <source>
        <dbReference type="EMBL" id="EDS43859.1"/>
    </source>
</evidence>
<dbReference type="AlphaFoldDB" id="B0XAS0"/>
<evidence type="ECO:0000256" key="5">
    <source>
        <dbReference type="ARBA" id="ARBA00023134"/>
    </source>
</evidence>
<evidence type="ECO:0000256" key="3">
    <source>
        <dbReference type="ARBA" id="ARBA00022917"/>
    </source>
</evidence>
<dbReference type="GO" id="GO:0005525">
    <property type="term" value="F:GTP binding"/>
    <property type="evidence" value="ECO:0007669"/>
    <property type="project" value="UniProtKB-KW"/>
</dbReference>
<name>B0XAS0_CULQU</name>
<dbReference type="PANTHER" id="PTHR43721">
    <property type="entry name" value="ELONGATION FACTOR TU-RELATED"/>
    <property type="match status" value="1"/>
</dbReference>
<gene>
    <name evidence="9" type="primary">6050077</name>
    <name evidence="8" type="ORF">CpipJ_CPIJ015845</name>
</gene>
<keyword evidence="4" id="KW-0496">Mitochondrion</keyword>
<evidence type="ECO:0000256" key="6">
    <source>
        <dbReference type="ARBA" id="ARBA00051990"/>
    </source>
</evidence>
<protein>
    <submittedName>
        <fullName evidence="8 9">Elongation factor tu</fullName>
    </submittedName>
</protein>
<dbReference type="PROSITE" id="PS51722">
    <property type="entry name" value="G_TR_2"/>
    <property type="match status" value="1"/>
</dbReference>
<keyword evidence="2 8" id="KW-0251">Elongation factor</keyword>
<dbReference type="EMBL" id="DS232594">
    <property type="protein sequence ID" value="EDS43859.1"/>
    <property type="molecule type" value="Genomic_DNA"/>
</dbReference>
<evidence type="ECO:0000313" key="10">
    <source>
        <dbReference type="Proteomes" id="UP000002320"/>
    </source>
</evidence>
<reference evidence="8" key="1">
    <citation type="submission" date="2007-03" db="EMBL/GenBank/DDBJ databases">
        <title>Annotation of Culex pipiens quinquefasciatus.</title>
        <authorList>
            <consortium name="The Broad Institute Genome Sequencing Platform"/>
            <person name="Atkinson P.W."/>
            <person name="Hemingway J."/>
            <person name="Christensen B.M."/>
            <person name="Higgs S."/>
            <person name="Kodira C."/>
            <person name="Hannick L."/>
            <person name="Megy K."/>
            <person name="O'Leary S."/>
            <person name="Pearson M."/>
            <person name="Haas B.J."/>
            <person name="Mauceli E."/>
            <person name="Wortman J.R."/>
            <person name="Lee N.H."/>
            <person name="Guigo R."/>
            <person name="Stanke M."/>
            <person name="Alvarado L."/>
            <person name="Amedeo P."/>
            <person name="Antoine C.H."/>
            <person name="Arensburger P."/>
            <person name="Bidwell S.L."/>
            <person name="Crawford M."/>
            <person name="Camaro F."/>
            <person name="Devon K."/>
            <person name="Engels R."/>
            <person name="Hammond M."/>
            <person name="Howarth C."/>
            <person name="Koehrsen M."/>
            <person name="Lawson D."/>
            <person name="Montgomery P."/>
            <person name="Nene V."/>
            <person name="Nusbaum C."/>
            <person name="Puiu D."/>
            <person name="Romero-Severson J."/>
            <person name="Severson D.W."/>
            <person name="Shumway M."/>
            <person name="Sisk P."/>
            <person name="Stolte C."/>
            <person name="Zeng Q."/>
            <person name="Eisenstadt E."/>
            <person name="Fraser-Liggett C."/>
            <person name="Strausberg R."/>
            <person name="Galagan J."/>
            <person name="Birren B."/>
            <person name="Collins F.H."/>
        </authorList>
    </citation>
    <scope>NUCLEOTIDE SEQUENCE [LARGE SCALE GENOMIC DNA]</scope>
    <source>
        <strain evidence="8">JHB</strain>
    </source>
</reference>
<proteinExistence type="predicted"/>
<organism>
    <name type="scientific">Culex quinquefasciatus</name>
    <name type="common">Southern house mosquito</name>
    <name type="synonym">Culex pungens</name>
    <dbReference type="NCBI Taxonomy" id="7176"/>
    <lineage>
        <taxon>Eukaryota</taxon>
        <taxon>Metazoa</taxon>
        <taxon>Ecdysozoa</taxon>
        <taxon>Arthropoda</taxon>
        <taxon>Hexapoda</taxon>
        <taxon>Insecta</taxon>
        <taxon>Pterygota</taxon>
        <taxon>Neoptera</taxon>
        <taxon>Endopterygota</taxon>
        <taxon>Diptera</taxon>
        <taxon>Nematocera</taxon>
        <taxon>Culicoidea</taxon>
        <taxon>Culicidae</taxon>
        <taxon>Culicinae</taxon>
        <taxon>Culicini</taxon>
        <taxon>Culex</taxon>
        <taxon>Culex</taxon>
    </lineage>
</organism>
<keyword evidence="1" id="KW-0547">Nucleotide-binding</keyword>
<keyword evidence="5" id="KW-0342">GTP-binding</keyword>
<accession>B0XAS0</accession>
<evidence type="ECO:0000256" key="1">
    <source>
        <dbReference type="ARBA" id="ARBA00022741"/>
    </source>
</evidence>
<dbReference type="Gene3D" id="3.40.50.300">
    <property type="entry name" value="P-loop containing nucleotide triphosphate hydrolases"/>
    <property type="match status" value="1"/>
</dbReference>
<comment type="catalytic activity">
    <reaction evidence="6">
        <text>GTP + H2O = GDP + phosphate + H(+)</text>
        <dbReference type="Rhea" id="RHEA:19669"/>
        <dbReference type="ChEBI" id="CHEBI:15377"/>
        <dbReference type="ChEBI" id="CHEBI:15378"/>
        <dbReference type="ChEBI" id="CHEBI:37565"/>
        <dbReference type="ChEBI" id="CHEBI:43474"/>
        <dbReference type="ChEBI" id="CHEBI:58189"/>
        <dbReference type="EC" id="3.6.5.3"/>
    </reaction>
    <physiologicalReaction direction="left-to-right" evidence="6">
        <dbReference type="Rhea" id="RHEA:19670"/>
    </physiologicalReaction>
</comment>
<dbReference type="PANTHER" id="PTHR43721:SF36">
    <property type="entry name" value="ELONGATION FACTOR TU, MITOCHONDRIAL"/>
    <property type="match status" value="1"/>
</dbReference>
<dbReference type="VEuPathDB" id="VectorBase:CQUJHB012279"/>
<dbReference type="InterPro" id="IPR027417">
    <property type="entry name" value="P-loop_NTPase"/>
</dbReference>
<dbReference type="Proteomes" id="UP000002320">
    <property type="component" value="Unassembled WGS sequence"/>
</dbReference>
<sequence>MSGYVALRTFFNPVARKPLTQILLTSGAAFRPAAVGFQQQRFYAEKQVFKRDKPHCNVGTIGHKSTIGTYGFFRSMRFTSRNTVLRGAAQMDGAILVVAATDGAMPQTREHLLLAKQIGVNHIVVFINKVDAADAEMVELVEMEIRELMSEMGFDGDNVPIIKGSALCALEGKSPEIGAEAVMKLLAEWGNCAYTPKYELGLHATDAGLRL</sequence>
<keyword evidence="10" id="KW-1185">Reference proteome</keyword>
<dbReference type="HOGENOM" id="CLU_1305951_0_0_1"/>
<dbReference type="GO" id="GO:0070125">
    <property type="term" value="P:mitochondrial translational elongation"/>
    <property type="evidence" value="ECO:0007669"/>
    <property type="project" value="TreeGrafter"/>
</dbReference>
<dbReference type="InParanoid" id="B0XAS0"/>
<dbReference type="eggNOG" id="KOG0460">
    <property type="taxonomic scope" value="Eukaryota"/>
</dbReference>
<feature type="domain" description="Tr-type G" evidence="7">
    <location>
        <begin position="82"/>
        <end position="197"/>
    </location>
</feature>
<dbReference type="VEuPathDB" id="VectorBase:CPIJ015845"/>
<dbReference type="KEGG" id="cqu:CpipJ_CPIJ015845"/>
<dbReference type="OrthoDB" id="2067at2759"/>
<keyword evidence="3" id="KW-0648">Protein biosynthesis</keyword>